<dbReference type="Pfam" id="PF04226">
    <property type="entry name" value="Transgly_assoc"/>
    <property type="match status" value="1"/>
</dbReference>
<evidence type="ECO:0000256" key="6">
    <source>
        <dbReference type="ARBA" id="ARBA00023136"/>
    </source>
</evidence>
<evidence type="ECO:0000256" key="5">
    <source>
        <dbReference type="ARBA" id="ARBA00022989"/>
    </source>
</evidence>
<organism evidence="8 9">
    <name type="scientific">Polymorphobacter multimanifer</name>
    <dbReference type="NCBI Taxonomy" id="1070431"/>
    <lineage>
        <taxon>Bacteria</taxon>
        <taxon>Pseudomonadati</taxon>
        <taxon>Pseudomonadota</taxon>
        <taxon>Alphaproteobacteria</taxon>
        <taxon>Sphingomonadales</taxon>
        <taxon>Sphingosinicellaceae</taxon>
        <taxon>Polymorphobacter</taxon>
    </lineage>
</organism>
<comment type="similarity">
    <text evidence="2">Belongs to the UPF0410 family.</text>
</comment>
<proteinExistence type="inferred from homology"/>
<keyword evidence="9" id="KW-1185">Reference proteome</keyword>
<evidence type="ECO:0000256" key="7">
    <source>
        <dbReference type="SAM" id="Phobius"/>
    </source>
</evidence>
<dbReference type="GO" id="GO:0005886">
    <property type="term" value="C:plasma membrane"/>
    <property type="evidence" value="ECO:0007669"/>
    <property type="project" value="UniProtKB-SubCell"/>
</dbReference>
<dbReference type="InterPro" id="IPR007341">
    <property type="entry name" value="Transgly_assoc"/>
</dbReference>
<evidence type="ECO:0000256" key="4">
    <source>
        <dbReference type="ARBA" id="ARBA00022692"/>
    </source>
</evidence>
<keyword evidence="5 7" id="KW-1133">Transmembrane helix</keyword>
<gene>
    <name evidence="8" type="ORF">FHS79_000535</name>
</gene>
<feature type="transmembrane region" description="Helical" evidence="7">
    <location>
        <begin position="6"/>
        <end position="22"/>
    </location>
</feature>
<dbReference type="PANTHER" id="PTHR33884:SF7">
    <property type="entry name" value="BSL8023 PROTEIN"/>
    <property type="match status" value="1"/>
</dbReference>
<feature type="transmembrane region" description="Helical" evidence="7">
    <location>
        <begin position="60"/>
        <end position="79"/>
    </location>
</feature>
<evidence type="ECO:0000313" key="9">
    <source>
        <dbReference type="Proteomes" id="UP000538147"/>
    </source>
</evidence>
<name>A0A841L4J3_9SPHN</name>
<accession>A0A841L4J3</accession>
<comment type="subcellular location">
    <subcellularLocation>
        <location evidence="1">Cell membrane</location>
        <topology evidence="1">Multi-pass membrane protein</topology>
    </subcellularLocation>
</comment>
<keyword evidence="6 7" id="KW-0472">Membrane</keyword>
<reference evidence="8 9" key="1">
    <citation type="submission" date="2020-08" db="EMBL/GenBank/DDBJ databases">
        <title>Genomic Encyclopedia of Type Strains, Phase IV (KMG-IV): sequencing the most valuable type-strain genomes for metagenomic binning, comparative biology and taxonomic classification.</title>
        <authorList>
            <person name="Goeker M."/>
        </authorList>
    </citation>
    <scope>NUCLEOTIDE SEQUENCE [LARGE SCALE GENOMIC DNA]</scope>
    <source>
        <strain evidence="8 9">DSM 102189</strain>
    </source>
</reference>
<feature type="transmembrane region" description="Helical" evidence="7">
    <location>
        <begin position="29"/>
        <end position="48"/>
    </location>
</feature>
<keyword evidence="4 7" id="KW-0812">Transmembrane</keyword>
<protein>
    <submittedName>
        <fullName evidence="8">Putative membrane protein YeaQ/YmgE (Transglycosylase-associated protein family)</fullName>
    </submittedName>
</protein>
<evidence type="ECO:0000313" key="8">
    <source>
        <dbReference type="EMBL" id="MBB6226381.1"/>
    </source>
</evidence>
<dbReference type="AlphaFoldDB" id="A0A841L4J3"/>
<keyword evidence="3" id="KW-1003">Cell membrane</keyword>
<evidence type="ECO:0000256" key="3">
    <source>
        <dbReference type="ARBA" id="ARBA00022475"/>
    </source>
</evidence>
<dbReference type="PANTHER" id="PTHR33884">
    <property type="entry name" value="UPF0410 PROTEIN YMGE"/>
    <property type="match status" value="1"/>
</dbReference>
<dbReference type="EMBL" id="JACIIV010000003">
    <property type="protein sequence ID" value="MBB6226381.1"/>
    <property type="molecule type" value="Genomic_DNA"/>
</dbReference>
<sequence>MFSLIGSIIIGFFAGLIAGWLAPGRAPSGCLLTIVVGIAGAVFATWAGRWMGLYSEGQNAGFLASIIGAVALLSLLRLVGNRN</sequence>
<comment type="caution">
    <text evidence="8">The sequence shown here is derived from an EMBL/GenBank/DDBJ whole genome shotgun (WGS) entry which is preliminary data.</text>
</comment>
<evidence type="ECO:0000256" key="1">
    <source>
        <dbReference type="ARBA" id="ARBA00004651"/>
    </source>
</evidence>
<dbReference type="RefSeq" id="WP_184194963.1">
    <property type="nucleotide sequence ID" value="NZ_BMOX01000060.1"/>
</dbReference>
<evidence type="ECO:0000256" key="2">
    <source>
        <dbReference type="ARBA" id="ARBA00011006"/>
    </source>
</evidence>
<dbReference type="Proteomes" id="UP000538147">
    <property type="component" value="Unassembled WGS sequence"/>
</dbReference>